<organism evidence="1 2">
    <name type="scientific">Hymenolepis diminuta</name>
    <name type="common">Rat tapeworm</name>
    <dbReference type="NCBI Taxonomy" id="6216"/>
    <lineage>
        <taxon>Eukaryota</taxon>
        <taxon>Metazoa</taxon>
        <taxon>Spiralia</taxon>
        <taxon>Lophotrochozoa</taxon>
        <taxon>Platyhelminthes</taxon>
        <taxon>Cestoda</taxon>
        <taxon>Eucestoda</taxon>
        <taxon>Cyclophyllidea</taxon>
        <taxon>Hymenolepididae</taxon>
        <taxon>Hymenolepis</taxon>
    </lineage>
</organism>
<proteinExistence type="predicted"/>
<name>A0A3P6XI56_HYMDI</name>
<dbReference type="AlphaFoldDB" id="A0A3P6XI56"/>
<protein>
    <submittedName>
        <fullName evidence="1">Uncharacterized protein</fullName>
    </submittedName>
</protein>
<gene>
    <name evidence="1" type="ORF">HDID_LOCUS3421</name>
</gene>
<evidence type="ECO:0000313" key="2">
    <source>
        <dbReference type="Proteomes" id="UP000274504"/>
    </source>
</evidence>
<dbReference type="Proteomes" id="UP000274504">
    <property type="component" value="Unassembled WGS sequence"/>
</dbReference>
<evidence type="ECO:0000313" key="1">
    <source>
        <dbReference type="EMBL" id="VDL32458.1"/>
    </source>
</evidence>
<reference evidence="1 2" key="1">
    <citation type="submission" date="2018-11" db="EMBL/GenBank/DDBJ databases">
        <authorList>
            <consortium name="Pathogen Informatics"/>
        </authorList>
    </citation>
    <scope>NUCLEOTIDE SEQUENCE [LARGE SCALE GENOMIC DNA]</scope>
</reference>
<dbReference type="EMBL" id="UYSG01001034">
    <property type="protein sequence ID" value="VDL32458.1"/>
    <property type="molecule type" value="Genomic_DNA"/>
</dbReference>
<accession>A0A3P6XI56</accession>
<sequence length="45" mass="5090">MPQWSPSSKEQETMGQRPGFKLLIDLLCAYVSQDSGNYWATSIPQ</sequence>